<dbReference type="InterPro" id="IPR036365">
    <property type="entry name" value="PGBD-like_sf"/>
</dbReference>
<feature type="domain" description="M23ase beta-sheet core" evidence="3">
    <location>
        <begin position="156"/>
        <end position="245"/>
    </location>
</feature>
<reference evidence="4 5" key="1">
    <citation type="submission" date="2023-11" db="EMBL/GenBank/DDBJ databases">
        <authorList>
            <person name="Xu M."/>
            <person name="Jiang T."/>
        </authorList>
    </citation>
    <scope>NUCLEOTIDE SEQUENCE [LARGE SCALE GENOMIC DNA]</scope>
    <source>
        <strain evidence="4 5">SD</strain>
    </source>
</reference>
<accession>A0ABU4VPQ3</accession>
<dbReference type="Pfam" id="PF01551">
    <property type="entry name" value="Peptidase_M23"/>
    <property type="match status" value="1"/>
</dbReference>
<dbReference type="Gene3D" id="2.70.70.10">
    <property type="entry name" value="Glucose Permease (Domain IIA)"/>
    <property type="match status" value="1"/>
</dbReference>
<dbReference type="InterPro" id="IPR016047">
    <property type="entry name" value="M23ase_b-sheet_dom"/>
</dbReference>
<dbReference type="SUPFAM" id="SSF51261">
    <property type="entry name" value="Duplicated hybrid motif"/>
    <property type="match status" value="1"/>
</dbReference>
<feature type="compositionally biased region" description="Basic and acidic residues" evidence="1">
    <location>
        <begin position="253"/>
        <end position="263"/>
    </location>
</feature>
<dbReference type="InterPro" id="IPR011055">
    <property type="entry name" value="Dup_hybrid_motif"/>
</dbReference>
<dbReference type="InterPro" id="IPR002477">
    <property type="entry name" value="Peptidoglycan-bd-like"/>
</dbReference>
<sequence>MLRPTVHHVVLTAMAVCLIGPTAARSDSGGTTATVATSTVGSTAAAAAPSRTRTVRLTRRQLRSVQRRIGVRADGVLGPGTRSALRRYQTRKRLKRTGRPNLETLRAMRLAFATAVEERLRAAAAPTAPVAGYAFPIRGAWRFGGARTGFGERGGAHQGVDLLAGCGVPVAAASAGRVKTNARQTAAGNYLVVTDTPSGEDQVYMHLREKPDLRPGDPVAPGQALATVGETGNATTCLLHFELWSAPGWYEGGKPRDPQRDLTRWSGAAAR</sequence>
<dbReference type="RefSeq" id="WP_319955466.1">
    <property type="nucleotide sequence ID" value="NZ_JAXAVX010000012.1"/>
</dbReference>
<dbReference type="EMBL" id="JAXAVX010000012">
    <property type="protein sequence ID" value="MDX8153317.1"/>
    <property type="molecule type" value="Genomic_DNA"/>
</dbReference>
<dbReference type="CDD" id="cd12797">
    <property type="entry name" value="M23_peptidase"/>
    <property type="match status" value="1"/>
</dbReference>
<dbReference type="SUPFAM" id="SSF47090">
    <property type="entry name" value="PGBD-like"/>
    <property type="match status" value="1"/>
</dbReference>
<dbReference type="Gene3D" id="1.10.101.10">
    <property type="entry name" value="PGBD-like superfamily/PGBD"/>
    <property type="match status" value="1"/>
</dbReference>
<evidence type="ECO:0000256" key="1">
    <source>
        <dbReference type="SAM" id="MobiDB-lite"/>
    </source>
</evidence>
<protein>
    <submittedName>
        <fullName evidence="4">Peptidoglycan DD-metalloendopeptidase family protein</fullName>
    </submittedName>
</protein>
<dbReference type="PANTHER" id="PTHR21666">
    <property type="entry name" value="PEPTIDASE-RELATED"/>
    <property type="match status" value="1"/>
</dbReference>
<organism evidence="4 5">
    <name type="scientific">Patulibacter brassicae</name>
    <dbReference type="NCBI Taxonomy" id="1705717"/>
    <lineage>
        <taxon>Bacteria</taxon>
        <taxon>Bacillati</taxon>
        <taxon>Actinomycetota</taxon>
        <taxon>Thermoleophilia</taxon>
        <taxon>Solirubrobacterales</taxon>
        <taxon>Patulibacteraceae</taxon>
        <taxon>Patulibacter</taxon>
    </lineage>
</organism>
<dbReference type="InterPro" id="IPR050570">
    <property type="entry name" value="Cell_wall_metabolism_enzyme"/>
</dbReference>
<keyword evidence="5" id="KW-1185">Reference proteome</keyword>
<feature type="domain" description="Peptidoglycan binding-like" evidence="2">
    <location>
        <begin position="55"/>
        <end position="108"/>
    </location>
</feature>
<dbReference type="InterPro" id="IPR036366">
    <property type="entry name" value="PGBDSf"/>
</dbReference>
<feature type="region of interest" description="Disordered" evidence="1">
    <location>
        <begin position="249"/>
        <end position="271"/>
    </location>
</feature>
<dbReference type="Pfam" id="PF01471">
    <property type="entry name" value="PG_binding_1"/>
    <property type="match status" value="1"/>
</dbReference>
<evidence type="ECO:0000313" key="4">
    <source>
        <dbReference type="EMBL" id="MDX8153317.1"/>
    </source>
</evidence>
<comment type="caution">
    <text evidence="4">The sequence shown here is derived from an EMBL/GenBank/DDBJ whole genome shotgun (WGS) entry which is preliminary data.</text>
</comment>
<gene>
    <name evidence="4" type="ORF">SK069_17090</name>
</gene>
<dbReference type="Proteomes" id="UP001277761">
    <property type="component" value="Unassembled WGS sequence"/>
</dbReference>
<dbReference type="PANTHER" id="PTHR21666:SF270">
    <property type="entry name" value="MUREIN HYDROLASE ACTIVATOR ENVC"/>
    <property type="match status" value="1"/>
</dbReference>
<evidence type="ECO:0000259" key="2">
    <source>
        <dbReference type="Pfam" id="PF01471"/>
    </source>
</evidence>
<name>A0ABU4VPQ3_9ACTN</name>
<proteinExistence type="predicted"/>
<evidence type="ECO:0000313" key="5">
    <source>
        <dbReference type="Proteomes" id="UP001277761"/>
    </source>
</evidence>
<evidence type="ECO:0000259" key="3">
    <source>
        <dbReference type="Pfam" id="PF01551"/>
    </source>
</evidence>